<dbReference type="Pfam" id="PF12937">
    <property type="entry name" value="F-box-like"/>
    <property type="match status" value="1"/>
</dbReference>
<dbReference type="InterPro" id="IPR032675">
    <property type="entry name" value="LRR_dom_sf"/>
</dbReference>
<evidence type="ECO:0000259" key="1">
    <source>
        <dbReference type="Pfam" id="PF12937"/>
    </source>
</evidence>
<sequence length="581" mass="66883">MAPFLPADVLCQIFQNLTDQKSLYSCLLVNRLWCATSVEYLWSKPFRFIYTCNFISCTCHKESRISRSSKLIEIYLSCLTEKEKILLMENGIKLPIESPLFDYAGFIRYLDLDDFYIAIRDWMESNIILMSSLMDYDSKQQLILDFGGNSLKKQQKKFKLSKVVRYITKSLGGVSLGVGRRKNNDKSDSDSTILCRLLMRRSSTLKQLSIDRTYSTRNLDEFRCSSLPPLLDRFQNTRPVPDQFMMLPTYPGAISCLSSLSELICTTRQSKRKLFDLLSEISTKIHKISVMMDYSSNNWHGTRLKKDDSDLEDEAKSLATLIRVQQSLQHFEIYCCENGSNIIISALKSQSNNLKSLSFIDVRFWGWDPLDFISNCHDLKKLIFKSCSGLTNDLLDSLIDSEFPQLTTIEMENTSAPVHILESLIKHGNSNILTLNLEIDVNHLFLELSSQELPNLKELSILGSWSFQSYSLNQFLSGSKPPLKSLQIQNSRCFTDSHLEVILKNLCSEISSKNTLKDLRLHVTCQLNEDLVDKVRDYVKEDGFVQVDYWESVIRVRISRLPKISWYNNSRSKSKYRVCGS</sequence>
<protein>
    <submittedName>
        <fullName evidence="2">12832_t:CDS:1</fullName>
    </submittedName>
</protein>
<dbReference type="EMBL" id="CAJVQB010000960">
    <property type="protein sequence ID" value="CAG8514987.1"/>
    <property type="molecule type" value="Genomic_DNA"/>
</dbReference>
<dbReference type="Proteomes" id="UP000789901">
    <property type="component" value="Unassembled WGS sequence"/>
</dbReference>
<keyword evidence="3" id="KW-1185">Reference proteome</keyword>
<evidence type="ECO:0000313" key="3">
    <source>
        <dbReference type="Proteomes" id="UP000789901"/>
    </source>
</evidence>
<accession>A0ABM8W3G3</accession>
<feature type="domain" description="F-box" evidence="1">
    <location>
        <begin position="5"/>
        <end position="46"/>
    </location>
</feature>
<comment type="caution">
    <text evidence="2">The sequence shown here is derived from an EMBL/GenBank/DDBJ whole genome shotgun (WGS) entry which is preliminary data.</text>
</comment>
<evidence type="ECO:0000313" key="2">
    <source>
        <dbReference type="EMBL" id="CAG8514987.1"/>
    </source>
</evidence>
<name>A0ABM8W3G3_GIGMA</name>
<dbReference type="InterPro" id="IPR001810">
    <property type="entry name" value="F-box_dom"/>
</dbReference>
<dbReference type="InterPro" id="IPR036047">
    <property type="entry name" value="F-box-like_dom_sf"/>
</dbReference>
<dbReference type="SUPFAM" id="SSF52047">
    <property type="entry name" value="RNI-like"/>
    <property type="match status" value="1"/>
</dbReference>
<dbReference type="SUPFAM" id="SSF81383">
    <property type="entry name" value="F-box domain"/>
    <property type="match status" value="1"/>
</dbReference>
<proteinExistence type="predicted"/>
<gene>
    <name evidence="2" type="ORF">GMARGA_LOCUS2873</name>
</gene>
<dbReference type="Gene3D" id="3.80.10.10">
    <property type="entry name" value="Ribonuclease Inhibitor"/>
    <property type="match status" value="1"/>
</dbReference>
<reference evidence="2 3" key="1">
    <citation type="submission" date="2021-06" db="EMBL/GenBank/DDBJ databases">
        <authorList>
            <person name="Kallberg Y."/>
            <person name="Tangrot J."/>
            <person name="Rosling A."/>
        </authorList>
    </citation>
    <scope>NUCLEOTIDE SEQUENCE [LARGE SCALE GENOMIC DNA]</scope>
    <source>
        <strain evidence="2 3">120-4 pot B 10/14</strain>
    </source>
</reference>
<organism evidence="2 3">
    <name type="scientific">Gigaspora margarita</name>
    <dbReference type="NCBI Taxonomy" id="4874"/>
    <lineage>
        <taxon>Eukaryota</taxon>
        <taxon>Fungi</taxon>
        <taxon>Fungi incertae sedis</taxon>
        <taxon>Mucoromycota</taxon>
        <taxon>Glomeromycotina</taxon>
        <taxon>Glomeromycetes</taxon>
        <taxon>Diversisporales</taxon>
        <taxon>Gigasporaceae</taxon>
        <taxon>Gigaspora</taxon>
    </lineage>
</organism>